<dbReference type="Proteomes" id="UP001207588">
    <property type="component" value="Unassembled WGS sequence"/>
</dbReference>
<evidence type="ECO:0000313" key="2">
    <source>
        <dbReference type="Proteomes" id="UP001207588"/>
    </source>
</evidence>
<gene>
    <name evidence="1" type="ORF">H7I91_08775</name>
</gene>
<comment type="caution">
    <text evidence="1">The sequence shown here is derived from an EMBL/GenBank/DDBJ whole genome shotgun (WGS) entry which is preliminary data.</text>
</comment>
<dbReference type="EMBL" id="JACKTG010000019">
    <property type="protein sequence ID" value="MCV6989400.1"/>
    <property type="molecule type" value="Genomic_DNA"/>
</dbReference>
<sequence>MHGDEHVIKFTEACYRENALQPDPRFAAAVQTAQRRIAPRALGGGAATIPSG</sequence>
<name>A0AAW5S334_MYCBC</name>
<dbReference type="GeneID" id="91489802"/>
<protein>
    <submittedName>
        <fullName evidence="1">Uncharacterized protein</fullName>
    </submittedName>
</protein>
<dbReference type="RefSeq" id="WP_003874441.1">
    <property type="nucleotide sequence ID" value="NZ_JACKTG010000019.1"/>
</dbReference>
<evidence type="ECO:0000313" key="1">
    <source>
        <dbReference type="EMBL" id="MCV6989400.1"/>
    </source>
</evidence>
<reference evidence="1" key="1">
    <citation type="submission" date="2020-07" db="EMBL/GenBank/DDBJ databases">
        <authorList>
            <person name="Pettersson B.M.F."/>
            <person name="Behra P.R.K."/>
            <person name="Ramesh M."/>
            <person name="Das S."/>
            <person name="Dasgupta S."/>
            <person name="Kirsebom L.A."/>
        </authorList>
    </citation>
    <scope>NUCLEOTIDE SEQUENCE</scope>
    <source>
        <strain evidence="1">DSM 45439</strain>
    </source>
</reference>
<proteinExistence type="predicted"/>
<organism evidence="1 2">
    <name type="scientific">Mycobacterium bouchedurhonense</name>
    <dbReference type="NCBI Taxonomy" id="701041"/>
    <lineage>
        <taxon>Bacteria</taxon>
        <taxon>Bacillati</taxon>
        <taxon>Actinomycetota</taxon>
        <taxon>Actinomycetes</taxon>
        <taxon>Mycobacteriales</taxon>
        <taxon>Mycobacteriaceae</taxon>
        <taxon>Mycobacterium</taxon>
        <taxon>Mycobacterium avium complex (MAC)</taxon>
    </lineage>
</organism>
<reference evidence="1" key="2">
    <citation type="journal article" date="2022" name="BMC Genomics">
        <title>Comparative genome analysis of mycobacteria focusing on tRNA and non-coding RNA.</title>
        <authorList>
            <person name="Behra P.R.K."/>
            <person name="Pettersson B.M.F."/>
            <person name="Ramesh M."/>
            <person name="Das S."/>
            <person name="Dasgupta S."/>
            <person name="Kirsebom L.A."/>
        </authorList>
    </citation>
    <scope>NUCLEOTIDE SEQUENCE</scope>
    <source>
        <strain evidence="1">DSM 45439</strain>
    </source>
</reference>
<accession>A0AAW5S334</accession>
<dbReference type="AlphaFoldDB" id="A0AAW5S334"/>